<proteinExistence type="predicted"/>
<reference evidence="1" key="1">
    <citation type="journal article" date="2019" name="Sci. Rep.">
        <title>Draft genome of Tanacetum cinerariifolium, the natural source of mosquito coil.</title>
        <authorList>
            <person name="Yamashiro T."/>
            <person name="Shiraishi A."/>
            <person name="Satake H."/>
            <person name="Nakayama K."/>
        </authorList>
    </citation>
    <scope>NUCLEOTIDE SEQUENCE</scope>
</reference>
<gene>
    <name evidence="1" type="ORF">Tci_003793</name>
</gene>
<name>A0A6L2J735_TANCI</name>
<comment type="caution">
    <text evidence="1">The sequence shown here is derived from an EMBL/GenBank/DDBJ whole genome shotgun (WGS) entry which is preliminary data.</text>
</comment>
<dbReference type="EMBL" id="BKCJ010000289">
    <property type="protein sequence ID" value="GEU31815.1"/>
    <property type="molecule type" value="Genomic_DNA"/>
</dbReference>
<protein>
    <submittedName>
        <fullName evidence="1">Uncharacterized protein</fullName>
    </submittedName>
</protein>
<organism evidence="1">
    <name type="scientific">Tanacetum cinerariifolium</name>
    <name type="common">Dalmatian daisy</name>
    <name type="synonym">Chrysanthemum cinerariifolium</name>
    <dbReference type="NCBI Taxonomy" id="118510"/>
    <lineage>
        <taxon>Eukaryota</taxon>
        <taxon>Viridiplantae</taxon>
        <taxon>Streptophyta</taxon>
        <taxon>Embryophyta</taxon>
        <taxon>Tracheophyta</taxon>
        <taxon>Spermatophyta</taxon>
        <taxon>Magnoliopsida</taxon>
        <taxon>eudicotyledons</taxon>
        <taxon>Gunneridae</taxon>
        <taxon>Pentapetalae</taxon>
        <taxon>asterids</taxon>
        <taxon>campanulids</taxon>
        <taxon>Asterales</taxon>
        <taxon>Asteraceae</taxon>
        <taxon>Asteroideae</taxon>
        <taxon>Anthemideae</taxon>
        <taxon>Anthemidinae</taxon>
        <taxon>Tanacetum</taxon>
    </lineage>
</organism>
<accession>A0A6L2J735</accession>
<sequence>MLLATKDKAGVHLDEEENDFMLDNDYGDDTLEEVNATVNAFQIDMINGLLSRSNHEQRHHEKLKTIIQTSVDDQIDYDIIFDDPYVDCNSGKVEHDTNTHDQSLHDF</sequence>
<dbReference type="AlphaFoldDB" id="A0A6L2J735"/>
<evidence type="ECO:0000313" key="1">
    <source>
        <dbReference type="EMBL" id="GEU31815.1"/>
    </source>
</evidence>